<dbReference type="STRING" id="139825.A0A401GE35"/>
<keyword evidence="2" id="KW-1185">Reference proteome</keyword>
<reference evidence="1 2" key="1">
    <citation type="journal article" date="2018" name="Sci. Rep.">
        <title>Genome sequence of the cauliflower mushroom Sparassis crispa (Hanabiratake) and its association with beneficial usage.</title>
        <authorList>
            <person name="Kiyama R."/>
            <person name="Furutani Y."/>
            <person name="Kawaguchi K."/>
            <person name="Nakanishi T."/>
        </authorList>
    </citation>
    <scope>NUCLEOTIDE SEQUENCE [LARGE SCALE GENOMIC DNA]</scope>
</reference>
<dbReference type="Proteomes" id="UP000287166">
    <property type="component" value="Unassembled WGS sequence"/>
</dbReference>
<organism evidence="1 2">
    <name type="scientific">Sparassis crispa</name>
    <dbReference type="NCBI Taxonomy" id="139825"/>
    <lineage>
        <taxon>Eukaryota</taxon>
        <taxon>Fungi</taxon>
        <taxon>Dikarya</taxon>
        <taxon>Basidiomycota</taxon>
        <taxon>Agaricomycotina</taxon>
        <taxon>Agaricomycetes</taxon>
        <taxon>Polyporales</taxon>
        <taxon>Sparassidaceae</taxon>
        <taxon>Sparassis</taxon>
    </lineage>
</organism>
<dbReference type="AlphaFoldDB" id="A0A401GE35"/>
<gene>
    <name evidence="1" type="ORF">SCP_0301540</name>
</gene>
<comment type="caution">
    <text evidence="1">The sequence shown here is derived from an EMBL/GenBank/DDBJ whole genome shotgun (WGS) entry which is preliminary data.</text>
</comment>
<dbReference type="GeneID" id="38777356"/>
<proteinExistence type="predicted"/>
<sequence>MTATDTCDTDSLGLGLSRNDASSTARVPIDRIPEDVMHVIFESWRNDAPHEQFYTALCVASVSRSWRHVALNTSSLWTSLVLVLDGLHSPNPLPLFLERSCNRQLTLVVRRKEEVDRTITLTDMHALTTLACDVMKLLVEHLEAWWSITISADIVDLARKCLPSLQWQGCARSLRHLVIVDPISSLDISPYPLLPLIGSNFRAPQLCTLELRSTLEFMADLDLGTFPALEKVLATDDSLPFGREASDFMKRFHSLRLLTCIHLIGSQFELMTLQTHVEKVELQSLKEFTFEDMPLEEVVTLLAIIHAPVLSAIRCINLDVHQSYPLIDQDDLAYFPSSPSLTLSKLSSGVKIEVFGEIAYPFEVVHFVGCGGRLDELIRVTSRGSPGTYGNFPRMVRLDIQSEAGVSPRWLRHVVEVRQRASKVSPIHTSFESPSVIEEIRVQTLREIPQEDRDWFERNLQLFEWVTDDVVDVRLDGSVTIFCRF</sequence>
<dbReference type="InParanoid" id="A0A401GE35"/>
<dbReference type="EMBL" id="BFAD01000003">
    <property type="protein sequence ID" value="GBE80439.1"/>
    <property type="molecule type" value="Genomic_DNA"/>
</dbReference>
<dbReference type="Gene3D" id="1.20.1280.50">
    <property type="match status" value="1"/>
</dbReference>
<accession>A0A401GE35</accession>
<evidence type="ECO:0000313" key="2">
    <source>
        <dbReference type="Proteomes" id="UP000287166"/>
    </source>
</evidence>
<dbReference type="RefSeq" id="XP_027611352.1">
    <property type="nucleotide sequence ID" value="XM_027755551.1"/>
</dbReference>
<protein>
    <submittedName>
        <fullName evidence="1">Uncharacterized protein</fullName>
    </submittedName>
</protein>
<name>A0A401GE35_9APHY</name>
<evidence type="ECO:0000313" key="1">
    <source>
        <dbReference type="EMBL" id="GBE80439.1"/>
    </source>
</evidence>